<dbReference type="PANTHER" id="PTHR30097">
    <property type="entry name" value="CATION EFFLUX SYSTEM PROTEIN CUSB"/>
    <property type="match status" value="1"/>
</dbReference>
<feature type="compositionally biased region" description="Low complexity" evidence="2">
    <location>
        <begin position="162"/>
        <end position="171"/>
    </location>
</feature>
<dbReference type="Proteomes" id="UP000709959">
    <property type="component" value="Unassembled WGS sequence"/>
</dbReference>
<evidence type="ECO:0000313" key="4">
    <source>
        <dbReference type="EMBL" id="MBK8572889.1"/>
    </source>
</evidence>
<proteinExistence type="predicted"/>
<protein>
    <submittedName>
        <fullName evidence="4">Efflux RND transporter periplasmic adaptor subunit</fullName>
    </submittedName>
</protein>
<feature type="chain" id="PRO_5037345933" evidence="3">
    <location>
        <begin position="26"/>
        <end position="376"/>
    </location>
</feature>
<dbReference type="PANTHER" id="PTHR30097:SF4">
    <property type="entry name" value="SLR6042 PROTEIN"/>
    <property type="match status" value="1"/>
</dbReference>
<evidence type="ECO:0000256" key="2">
    <source>
        <dbReference type="SAM" id="MobiDB-lite"/>
    </source>
</evidence>
<reference evidence="4 5" key="1">
    <citation type="submission" date="2020-10" db="EMBL/GenBank/DDBJ databases">
        <title>Connecting structure to function with the recovery of over 1000 high-quality activated sludge metagenome-assembled genomes encoding full-length rRNA genes using long-read sequencing.</title>
        <authorList>
            <person name="Singleton C.M."/>
            <person name="Petriglieri F."/>
            <person name="Kristensen J.M."/>
            <person name="Kirkegaard R.H."/>
            <person name="Michaelsen T.Y."/>
            <person name="Andersen M.H."/>
            <person name="Karst S.M."/>
            <person name="Dueholm M.S."/>
            <person name="Nielsen P.H."/>
            <person name="Albertsen M."/>
        </authorList>
    </citation>
    <scope>NUCLEOTIDE SEQUENCE [LARGE SCALE GENOMIC DNA]</scope>
    <source>
        <strain evidence="4">OdNE_18-Q3-R46-58_MAXAC.008</strain>
    </source>
</reference>
<comment type="caution">
    <text evidence="4">The sequence shown here is derived from an EMBL/GenBank/DDBJ whole genome shotgun (WGS) entry which is preliminary data.</text>
</comment>
<dbReference type="Gene3D" id="2.40.50.100">
    <property type="match status" value="1"/>
</dbReference>
<evidence type="ECO:0000256" key="3">
    <source>
        <dbReference type="SAM" id="SignalP"/>
    </source>
</evidence>
<dbReference type="Gene3D" id="1.10.287.470">
    <property type="entry name" value="Helix hairpin bin"/>
    <property type="match status" value="1"/>
</dbReference>
<gene>
    <name evidence="4" type="ORF">IPN91_09635</name>
</gene>
<dbReference type="InterPro" id="IPR051909">
    <property type="entry name" value="MFP_Cation_Efflux"/>
</dbReference>
<dbReference type="EMBL" id="JADKCH010000009">
    <property type="protein sequence ID" value="MBK8572889.1"/>
    <property type="molecule type" value="Genomic_DNA"/>
</dbReference>
<dbReference type="Gene3D" id="2.40.420.20">
    <property type="match status" value="1"/>
</dbReference>
<name>A0A936F2E7_9BACT</name>
<dbReference type="GO" id="GO:0015679">
    <property type="term" value="P:plasma membrane copper ion transport"/>
    <property type="evidence" value="ECO:0007669"/>
    <property type="project" value="TreeGrafter"/>
</dbReference>
<dbReference type="AlphaFoldDB" id="A0A936F2E7"/>
<dbReference type="GO" id="GO:0060003">
    <property type="term" value="P:copper ion export"/>
    <property type="evidence" value="ECO:0007669"/>
    <property type="project" value="TreeGrafter"/>
</dbReference>
<feature type="region of interest" description="Disordered" evidence="2">
    <location>
        <begin position="153"/>
        <end position="173"/>
    </location>
</feature>
<organism evidence="4 5">
    <name type="scientific">Candidatus Geothrix odensensis</name>
    <dbReference type="NCBI Taxonomy" id="2954440"/>
    <lineage>
        <taxon>Bacteria</taxon>
        <taxon>Pseudomonadati</taxon>
        <taxon>Acidobacteriota</taxon>
        <taxon>Holophagae</taxon>
        <taxon>Holophagales</taxon>
        <taxon>Holophagaceae</taxon>
        <taxon>Geothrix</taxon>
    </lineage>
</organism>
<dbReference type="PROSITE" id="PS51257">
    <property type="entry name" value="PROKAR_LIPOPROTEIN"/>
    <property type="match status" value="1"/>
</dbReference>
<keyword evidence="3" id="KW-0732">Signal</keyword>
<evidence type="ECO:0000313" key="5">
    <source>
        <dbReference type="Proteomes" id="UP000709959"/>
    </source>
</evidence>
<evidence type="ECO:0000256" key="1">
    <source>
        <dbReference type="ARBA" id="ARBA00022448"/>
    </source>
</evidence>
<accession>A0A936F2E7</accession>
<dbReference type="GO" id="GO:0030313">
    <property type="term" value="C:cell envelope"/>
    <property type="evidence" value="ECO:0007669"/>
    <property type="project" value="TreeGrafter"/>
</dbReference>
<feature type="signal peptide" evidence="3">
    <location>
        <begin position="1"/>
        <end position="25"/>
    </location>
</feature>
<dbReference type="Gene3D" id="2.40.30.170">
    <property type="match status" value="1"/>
</dbReference>
<keyword evidence="1" id="KW-0813">Transport</keyword>
<sequence>MTAFRPHPSALSLLLAAGVLLGLQACKSSPPAEPPKAQAPQAPEVDAVPLKAIQEGLRTQEVPAASTLQVWFPAEAAGDESARALLTAPVSGIIASAPAAPGRPLAKGAVLLTLRSPELAELKSRWLSAQARLKRAQADLAREQRLAAAQAGARRDLESAEAEQASASAEAESARISLQARGVTPDQADGTLILRAPSAGTVSAWKAQLGQGVAMNEELGAFQAASASLALVELPPPAPGAWKLGSRTTVRDEARTWHGEVVGLPSSMGDTTHRMTYRLRLSGAPLPLPGTPLEVQVPVGHGVLLPSSALQQIDGVWGVFLVDGDLARFRPVKRGPDVARDTLVLDALPAGARVVTDGAYLLKSKLMRLRSGGGDE</sequence>
<dbReference type="SUPFAM" id="SSF111369">
    <property type="entry name" value="HlyD-like secretion proteins"/>
    <property type="match status" value="1"/>
</dbReference>